<dbReference type="PANTHER" id="PTHR38834:SF3">
    <property type="entry name" value="SOLUTE-BINDING PROTEIN FAMILY 3_N-TERMINAL DOMAIN-CONTAINING PROTEIN"/>
    <property type="match status" value="1"/>
</dbReference>
<feature type="domain" description="Solute-binding protein family 3/N-terminal" evidence="2">
    <location>
        <begin position="41"/>
        <end position="257"/>
    </location>
</feature>
<evidence type="ECO:0000313" key="4">
    <source>
        <dbReference type="Proteomes" id="UP000664654"/>
    </source>
</evidence>
<sequence length="283" mass="32183">MKTSHLAFVLVWLFCPLCQAQAFQAASNSSLSPLPRLTILTEDYGPFNYLDGTALQGFSTELVRLILLELGSDISQHDQQVMPWARAYQIALVRPNTLLYTVTHTEQRDMLFRWVGPLVHTRVAIVAKKSRKLRTDDLNQLAGLLIGTIRDDVGEQLLVEKGFPLRNIVSNTSASYVVEMLRMDRIDALAHGEIASNWYLSRIGEKLEDYEVIHTLQRSFQYLVFSRSTGKELVDRFQEAFMRIKLSDRYQALIDKYPAISYSLATGLAQADVASRDVTPQRR</sequence>
<keyword evidence="1" id="KW-0732">Signal</keyword>
<gene>
    <name evidence="3" type="ORF">J0A66_09370</name>
</gene>
<evidence type="ECO:0000259" key="2">
    <source>
        <dbReference type="Pfam" id="PF00497"/>
    </source>
</evidence>
<feature type="chain" id="PRO_5037762269" evidence="1">
    <location>
        <begin position="21"/>
        <end position="283"/>
    </location>
</feature>
<dbReference type="Gene3D" id="3.40.190.10">
    <property type="entry name" value="Periplasmic binding protein-like II"/>
    <property type="match status" value="2"/>
</dbReference>
<dbReference type="Pfam" id="PF00497">
    <property type="entry name" value="SBP_bac_3"/>
    <property type="match status" value="1"/>
</dbReference>
<dbReference type="AlphaFoldDB" id="A0A939DMQ9"/>
<reference evidence="3" key="1">
    <citation type="submission" date="2021-03" db="EMBL/GenBank/DDBJ databases">
        <title>novel species isolated from a fishpond in China.</title>
        <authorList>
            <person name="Lu H."/>
            <person name="Cai Z."/>
        </authorList>
    </citation>
    <scope>NUCLEOTIDE SEQUENCE</scope>
    <source>
        <strain evidence="3">JCM 30855</strain>
    </source>
</reference>
<dbReference type="Proteomes" id="UP000664654">
    <property type="component" value="Unassembled WGS sequence"/>
</dbReference>
<name>A0A939DMQ9_9ALTE</name>
<dbReference type="EMBL" id="JAFKCV010000004">
    <property type="protein sequence ID" value="MBN7825429.1"/>
    <property type="molecule type" value="Genomic_DNA"/>
</dbReference>
<accession>A0A939DMQ9</accession>
<feature type="signal peptide" evidence="1">
    <location>
        <begin position="1"/>
        <end position="20"/>
    </location>
</feature>
<evidence type="ECO:0000256" key="1">
    <source>
        <dbReference type="SAM" id="SignalP"/>
    </source>
</evidence>
<dbReference type="PANTHER" id="PTHR38834">
    <property type="entry name" value="PERIPLASMIC SUBSTRATE BINDING PROTEIN FAMILY 3"/>
    <property type="match status" value="1"/>
</dbReference>
<evidence type="ECO:0000313" key="3">
    <source>
        <dbReference type="EMBL" id="MBN7825429.1"/>
    </source>
</evidence>
<protein>
    <submittedName>
        <fullName evidence="3">Transporter substrate-binding domain-containing protein</fullName>
    </submittedName>
</protein>
<dbReference type="RefSeq" id="WP_206573537.1">
    <property type="nucleotide sequence ID" value="NZ_JAFKCV010000004.1"/>
</dbReference>
<proteinExistence type="predicted"/>
<dbReference type="SUPFAM" id="SSF53850">
    <property type="entry name" value="Periplasmic binding protein-like II"/>
    <property type="match status" value="1"/>
</dbReference>
<dbReference type="InterPro" id="IPR001638">
    <property type="entry name" value="Solute-binding_3/MltF_N"/>
</dbReference>
<keyword evidence="4" id="KW-1185">Reference proteome</keyword>
<comment type="caution">
    <text evidence="3">The sequence shown here is derived from an EMBL/GenBank/DDBJ whole genome shotgun (WGS) entry which is preliminary data.</text>
</comment>
<organism evidence="3 4">
    <name type="scientific">Bowmanella dokdonensis</name>
    <dbReference type="NCBI Taxonomy" id="751969"/>
    <lineage>
        <taxon>Bacteria</taxon>
        <taxon>Pseudomonadati</taxon>
        <taxon>Pseudomonadota</taxon>
        <taxon>Gammaproteobacteria</taxon>
        <taxon>Alteromonadales</taxon>
        <taxon>Alteromonadaceae</taxon>
        <taxon>Bowmanella</taxon>
    </lineage>
</organism>